<dbReference type="PANTHER" id="PTHR15157:SF5">
    <property type="entry name" value="UV RADIATION RESISTANCE-ASSOCIATED GENE PROTEIN"/>
    <property type="match status" value="1"/>
</dbReference>
<dbReference type="RefSeq" id="XP_029737413.1">
    <property type="nucleotide sequence ID" value="XM_029886182.1"/>
</dbReference>
<feature type="region of interest" description="Disordered" evidence="5">
    <location>
        <begin position="112"/>
        <end position="131"/>
    </location>
</feature>
<evidence type="ECO:0000256" key="3">
    <source>
        <dbReference type="ARBA" id="ARBA00023054"/>
    </source>
</evidence>
<organism evidence="6 7">
    <name type="scientific">Sporisorium graminicola</name>
    <dbReference type="NCBI Taxonomy" id="280036"/>
    <lineage>
        <taxon>Eukaryota</taxon>
        <taxon>Fungi</taxon>
        <taxon>Dikarya</taxon>
        <taxon>Basidiomycota</taxon>
        <taxon>Ustilaginomycotina</taxon>
        <taxon>Ustilaginomycetes</taxon>
        <taxon>Ustilaginales</taxon>
        <taxon>Ustilaginaceae</taxon>
        <taxon>Sporisorium</taxon>
    </lineage>
</organism>
<feature type="compositionally biased region" description="Basic and acidic residues" evidence="5">
    <location>
        <begin position="583"/>
        <end position="595"/>
    </location>
</feature>
<dbReference type="AlphaFoldDB" id="A0A4U7KQH0"/>
<gene>
    <name evidence="6" type="ORF">EX895_005590</name>
</gene>
<feature type="region of interest" description="Disordered" evidence="5">
    <location>
        <begin position="136"/>
        <end position="266"/>
    </location>
</feature>
<dbReference type="OrthoDB" id="72772at2759"/>
<feature type="compositionally biased region" description="Polar residues" evidence="5">
    <location>
        <begin position="561"/>
        <end position="573"/>
    </location>
</feature>
<accession>A0A4U7KQH0</accession>
<reference evidence="6 7" key="1">
    <citation type="submission" date="2019-05" db="EMBL/GenBank/DDBJ databases">
        <title>Sporisorium graminicola CBS 10092 draft sequencing and annotation.</title>
        <authorList>
            <person name="Solano-Gonzalez S."/>
            <person name="Caddick M.X."/>
            <person name="Darby A."/>
        </authorList>
    </citation>
    <scope>NUCLEOTIDE SEQUENCE [LARGE SCALE GENOMIC DNA]</scope>
    <source>
        <strain evidence="6 7">CBS 10092</strain>
    </source>
</reference>
<dbReference type="GO" id="GO:0032991">
    <property type="term" value="C:protein-containing complex"/>
    <property type="evidence" value="ECO:0007669"/>
    <property type="project" value="UniProtKB-ARBA"/>
</dbReference>
<feature type="compositionally biased region" description="Polar residues" evidence="5">
    <location>
        <begin position="44"/>
        <end position="57"/>
    </location>
</feature>
<feature type="region of interest" description="Disordered" evidence="5">
    <location>
        <begin position="498"/>
        <end position="595"/>
    </location>
</feature>
<dbReference type="KEGG" id="sgra:EX895_005590"/>
<evidence type="ECO:0000256" key="2">
    <source>
        <dbReference type="ARBA" id="ARBA00013807"/>
    </source>
</evidence>
<comment type="caution">
    <text evidence="6">The sequence shown here is derived from an EMBL/GenBank/DDBJ whole genome shotgun (WGS) entry which is preliminary data.</text>
</comment>
<feature type="compositionally biased region" description="Polar residues" evidence="5">
    <location>
        <begin position="498"/>
        <end position="512"/>
    </location>
</feature>
<feature type="compositionally biased region" description="Basic residues" evidence="5">
    <location>
        <begin position="224"/>
        <end position="234"/>
    </location>
</feature>
<dbReference type="Pfam" id="PF10186">
    <property type="entry name" value="ATG14"/>
    <property type="match status" value="1"/>
</dbReference>
<feature type="region of interest" description="Disordered" evidence="5">
    <location>
        <begin position="442"/>
        <end position="474"/>
    </location>
</feature>
<feature type="compositionally biased region" description="Polar residues" evidence="5">
    <location>
        <begin position="116"/>
        <end position="125"/>
    </location>
</feature>
<name>A0A4U7KQH0_9BASI</name>
<feature type="compositionally biased region" description="Polar residues" evidence="5">
    <location>
        <begin position="442"/>
        <end position="458"/>
    </location>
</feature>
<dbReference type="EMBL" id="SRRM01000020">
    <property type="protein sequence ID" value="TKY85428.1"/>
    <property type="molecule type" value="Genomic_DNA"/>
</dbReference>
<feature type="region of interest" description="Disordered" evidence="5">
    <location>
        <begin position="370"/>
        <end position="398"/>
    </location>
</feature>
<dbReference type="PANTHER" id="PTHR15157">
    <property type="entry name" value="UV RADIATION RESISTANCE-ASSOCIATED GENE PROTEIN"/>
    <property type="match status" value="1"/>
</dbReference>
<evidence type="ECO:0000313" key="6">
    <source>
        <dbReference type="EMBL" id="TKY85428.1"/>
    </source>
</evidence>
<feature type="compositionally biased region" description="Polar residues" evidence="5">
    <location>
        <begin position="195"/>
        <end position="211"/>
    </location>
</feature>
<evidence type="ECO:0000256" key="5">
    <source>
        <dbReference type="SAM" id="MobiDB-lite"/>
    </source>
</evidence>
<dbReference type="GO" id="GO:0035493">
    <property type="term" value="P:SNARE complex assembly"/>
    <property type="evidence" value="ECO:0007669"/>
    <property type="project" value="TreeGrafter"/>
</dbReference>
<evidence type="ECO:0000313" key="7">
    <source>
        <dbReference type="Proteomes" id="UP000306050"/>
    </source>
</evidence>
<dbReference type="GO" id="GO:0000323">
    <property type="term" value="C:lytic vacuole"/>
    <property type="evidence" value="ECO:0007669"/>
    <property type="project" value="TreeGrafter"/>
</dbReference>
<dbReference type="GO" id="GO:0005768">
    <property type="term" value="C:endosome"/>
    <property type="evidence" value="ECO:0007669"/>
    <property type="project" value="TreeGrafter"/>
</dbReference>
<evidence type="ECO:0000256" key="1">
    <source>
        <dbReference type="ARBA" id="ARBA00009574"/>
    </source>
</evidence>
<feature type="compositionally biased region" description="Basic and acidic residues" evidence="5">
    <location>
        <begin position="513"/>
        <end position="534"/>
    </location>
</feature>
<feature type="compositionally biased region" description="Low complexity" evidence="5">
    <location>
        <begin position="235"/>
        <end position="246"/>
    </location>
</feature>
<proteinExistence type="inferred from homology"/>
<keyword evidence="7" id="KW-1185">Reference proteome</keyword>
<dbReference type="InterPro" id="IPR018791">
    <property type="entry name" value="UV_resistance/autophagy_Atg14"/>
</dbReference>
<dbReference type="Proteomes" id="UP000306050">
    <property type="component" value="Chromosome SGRAM_7"/>
</dbReference>
<comment type="similarity">
    <text evidence="1">Belongs to the ATG14 family.</text>
</comment>
<dbReference type="GO" id="GO:0000149">
    <property type="term" value="F:SNARE binding"/>
    <property type="evidence" value="ECO:0007669"/>
    <property type="project" value="TreeGrafter"/>
</dbReference>
<evidence type="ECO:0000256" key="4">
    <source>
        <dbReference type="SAM" id="Coils"/>
    </source>
</evidence>
<feature type="compositionally biased region" description="Basic and acidic residues" evidence="5">
    <location>
        <begin position="247"/>
        <end position="262"/>
    </location>
</feature>
<feature type="coiled-coil region" evidence="4">
    <location>
        <begin position="619"/>
        <end position="698"/>
    </location>
</feature>
<protein>
    <recommendedName>
        <fullName evidence="2">Autophagy-related protein 14</fullName>
    </recommendedName>
</protein>
<keyword evidence="3 4" id="KW-0175">Coiled coil</keyword>
<dbReference type="GeneID" id="40728485"/>
<sequence length="1031" mass="111699">MSGDLDHHTRSVSIHHEQRRIGHICAILVRNLSLRPTRDRALQTLTSQRPGGSNRYHTTSDDADLTLSLARSNSKGKAKADNSRRRQRSASWSRIANDGSSDEDQQQAIDELEATPTKSPINSSRKNARGRSALLANHRRTSDHELTTSSSLASISDGAHSIEASPRPILKRASSHRDGRDARMHHHGGGSPSSTATSSFLDEFGANTTMLSRSDSRSSSHSSHTIRRPSHRARTTSMTSSTSVRSVRFDESHVGASDEARRPARVSGRLSAASRYALFSQKSLAQIMKDRMLECQVELSLASESDEVINDAGRVFYRSSNSKPGLNHSWGYQGGDPITPERDFAIQSEAFTDVQPLEASVLSIKVWARAPPPSSDKGDTATQPPVKGGKGGDDGGWKLVCQTRTDLRDLEPLPGNAQEASMSLPPNSILLGLAPGANSLSGRVSISSSDPHSGTDTGLSGEPKLKRKVSEREAERTRHVLESIIYYTVPLQSVRQGSADTVEAQASSQLSPTDKRTPRDAKPSRQSDARRRPSLEGYASDPENAPSHKAGSAVVTDQAAALTQSTSNPTAVPSETVAAATSEAKRRERRKAFEDEQRRVLELSLRETKMMSSYTLDDAKHLARKQSELRNLLAELEELRHVEGDTLQDQEGFVQLRLKREQQKARYEAVRQLAIDESDELQRKRAELAERRSMLEARQAAIQASKSLFDAAETSARRHREQVQVLNEANAEIALRLHMQQASLLRDLETIFPIELSDASSLLFSVCGLPLPNAVSSLTPAELANEERRWKDTVKRQLPASTRPVFHPFDDDTVSSALGLVAQLVVLLSTYLATPIHYPLATAGSRAVVQDGISLMSGPRAFPLYAKGMERYRYEYAAFLLNKDIEQLMNVHSVTVIDIRHTLPNLKNLMVTVAAAPPTSQLTRKSHIGKTEIALRSAPVPMEADMEAGANGNRKAGMGIGLGLPSLTGAANANGANGGQGAGKKEAGPDALVTTRVLGAPSTATATPATATGAIASVSRALSYFSGGSAR</sequence>
<feature type="region of interest" description="Disordered" evidence="5">
    <location>
        <begin position="44"/>
        <end position="107"/>
    </location>
</feature>